<dbReference type="AlphaFoldDB" id="A0A1H8HXW9"/>
<dbReference type="Gene3D" id="2.40.170.20">
    <property type="entry name" value="TonB-dependent receptor, beta-barrel domain"/>
    <property type="match status" value="1"/>
</dbReference>
<protein>
    <submittedName>
        <fullName evidence="5">Iron complex outermembrane recepter protein</fullName>
    </submittedName>
</protein>
<accession>A0A1H8HXW9</accession>
<evidence type="ECO:0000256" key="1">
    <source>
        <dbReference type="ARBA" id="ARBA00004442"/>
    </source>
</evidence>
<proteinExistence type="predicted"/>
<evidence type="ECO:0000313" key="5">
    <source>
        <dbReference type="EMBL" id="SEN61260.1"/>
    </source>
</evidence>
<dbReference type="STRING" id="604089.SAMN04487942_0373"/>
<evidence type="ECO:0000313" key="6">
    <source>
        <dbReference type="Proteomes" id="UP000198657"/>
    </source>
</evidence>
<keyword evidence="4" id="KW-0732">Signal</keyword>
<feature type="signal peptide" evidence="4">
    <location>
        <begin position="1"/>
        <end position="35"/>
    </location>
</feature>
<reference evidence="6" key="1">
    <citation type="submission" date="2016-10" db="EMBL/GenBank/DDBJ databases">
        <authorList>
            <person name="Varghese N."/>
            <person name="Submissions S."/>
        </authorList>
    </citation>
    <scope>NUCLEOTIDE SEQUENCE [LARGE SCALE GENOMIC DNA]</scope>
    <source>
        <strain evidence="6">CGMCC 1.8704</strain>
    </source>
</reference>
<organism evidence="5 6">
    <name type="scientific">Flavobacterium sinopsychrotolerans</name>
    <dbReference type="NCBI Taxonomy" id="604089"/>
    <lineage>
        <taxon>Bacteria</taxon>
        <taxon>Pseudomonadati</taxon>
        <taxon>Bacteroidota</taxon>
        <taxon>Flavobacteriia</taxon>
        <taxon>Flavobacteriales</taxon>
        <taxon>Flavobacteriaceae</taxon>
        <taxon>Flavobacterium</taxon>
    </lineage>
</organism>
<gene>
    <name evidence="5" type="ORF">SAMN04487942_0373</name>
</gene>
<feature type="chain" id="PRO_5011463064" evidence="4">
    <location>
        <begin position="36"/>
        <end position="680"/>
    </location>
</feature>
<evidence type="ECO:0000256" key="4">
    <source>
        <dbReference type="SAM" id="SignalP"/>
    </source>
</evidence>
<dbReference type="InterPro" id="IPR036942">
    <property type="entry name" value="Beta-barrel_TonB_sf"/>
</dbReference>
<dbReference type="Proteomes" id="UP000198657">
    <property type="component" value="Unassembled WGS sequence"/>
</dbReference>
<keyword evidence="6" id="KW-1185">Reference proteome</keyword>
<evidence type="ECO:0000256" key="3">
    <source>
        <dbReference type="ARBA" id="ARBA00023237"/>
    </source>
</evidence>
<keyword evidence="2" id="KW-0472">Membrane</keyword>
<dbReference type="EMBL" id="FODN01000001">
    <property type="protein sequence ID" value="SEN61260.1"/>
    <property type="molecule type" value="Genomic_DNA"/>
</dbReference>
<evidence type="ECO:0000256" key="2">
    <source>
        <dbReference type="ARBA" id="ARBA00023136"/>
    </source>
</evidence>
<sequence>MYLQLFFWPFFNFSIMKKKLYGFVLLCFTSITLFAQGQVTDTVVPKKLNEVIVIGKKTQLYQKQTKPLATVEEYLQQSGKVGMIKRGGYAWEPIINSMATERTLITIDGMRVFGACTDKMDPITSYVEVSNLSEATITSGQLGGCHGATIGGAIDLKRNRSGFINSGWDVSLHSGFESNGNQKIIGSAVNYANNSFYVDTDFMYRDAENYSAGNNQEVLFSQFRKFNISATSGFSFDENKMLEASLIYDKATDVGYPALPMDVSLAEALITSLKFEYVPKSSKIENWETKIYYNTITHIMDDTKRPFVPIHMDMPGWSDTYGFYSKAKGVFKNHHFLVDLNSFYNRSVAEMTMYPSDPNESLMFMFTWPDVRTLYNALFLEDNVILNSQSSLRFSASVANHFNKVADDLGLESLQIFYPNMENSKNRILKSISSNYAYDKNGFQYGFGLAYGERAPSVSEGYGFYLFNSFDRYDYVGNPELRNEKSSEANAFIGYKTKKISTKISSSYFHISNYIVGKPAENLIPMTIGASGIKIYTALDYAIIFNADLNIEYQFDTNFKWSGQLVYSYGQDYKKENLPFISPLRYSSSLLYKLNKFSSEIAVQGNAVQTQYSPFYGEDRTPDYAILNFASSYSFQIDKSKCNVKAGVENVLDTYYSSFSDWNNIPRKGRNFFFNISFGF</sequence>
<dbReference type="SUPFAM" id="SSF56935">
    <property type="entry name" value="Porins"/>
    <property type="match status" value="1"/>
</dbReference>
<comment type="subcellular location">
    <subcellularLocation>
        <location evidence="1">Cell outer membrane</location>
    </subcellularLocation>
</comment>
<dbReference type="GO" id="GO:0009279">
    <property type="term" value="C:cell outer membrane"/>
    <property type="evidence" value="ECO:0007669"/>
    <property type="project" value="UniProtKB-SubCell"/>
</dbReference>
<name>A0A1H8HXW9_9FLAO</name>
<keyword evidence="3" id="KW-0998">Cell outer membrane</keyword>